<gene>
    <name evidence="3" type="ORF">C2L80_08780</name>
</gene>
<dbReference type="InterPro" id="IPR034505">
    <property type="entry name" value="Coproporphyrinogen-III_oxidase"/>
</dbReference>
<dbReference type="AlphaFoldDB" id="A0A2K2U4B3"/>
<evidence type="ECO:0000313" key="4">
    <source>
        <dbReference type="Proteomes" id="UP000236488"/>
    </source>
</evidence>
<dbReference type="PANTHER" id="PTHR13932">
    <property type="entry name" value="COPROPORPHYRINIGEN III OXIDASE"/>
    <property type="match status" value="1"/>
</dbReference>
<protein>
    <recommendedName>
        <fullName evidence="1">Heme chaperone HemW</fullName>
    </recommendedName>
</protein>
<dbReference type="SUPFAM" id="SSF102114">
    <property type="entry name" value="Radical SAM enzymes"/>
    <property type="match status" value="1"/>
</dbReference>
<dbReference type="GO" id="GO:0005737">
    <property type="term" value="C:cytoplasm"/>
    <property type="evidence" value="ECO:0007669"/>
    <property type="project" value="TreeGrafter"/>
</dbReference>
<dbReference type="EMBL" id="PPEL01000052">
    <property type="protein sequence ID" value="PNV65030.1"/>
    <property type="molecule type" value="Genomic_DNA"/>
</dbReference>
<dbReference type="GO" id="GO:0003824">
    <property type="term" value="F:catalytic activity"/>
    <property type="evidence" value="ECO:0007669"/>
    <property type="project" value="InterPro"/>
</dbReference>
<dbReference type="Proteomes" id="UP000236488">
    <property type="component" value="Unassembled WGS sequence"/>
</dbReference>
<proteinExistence type="predicted"/>
<accession>A0A2K2U4B3</accession>
<dbReference type="InterPro" id="IPR058240">
    <property type="entry name" value="rSAM_sf"/>
</dbReference>
<evidence type="ECO:0000256" key="1">
    <source>
        <dbReference type="ARBA" id="ARBA00017228"/>
    </source>
</evidence>
<dbReference type="SMART" id="SM00729">
    <property type="entry name" value="Elp3"/>
    <property type="match status" value="1"/>
</dbReference>
<evidence type="ECO:0000259" key="2">
    <source>
        <dbReference type="SMART" id="SM00729"/>
    </source>
</evidence>
<dbReference type="GO" id="GO:0051539">
    <property type="term" value="F:4 iron, 4 sulfur cluster binding"/>
    <property type="evidence" value="ECO:0007669"/>
    <property type="project" value="TreeGrafter"/>
</dbReference>
<dbReference type="Gene3D" id="3.30.750.200">
    <property type="match status" value="1"/>
</dbReference>
<organism evidence="3 4">
    <name type="scientific">Rubneribacter badeniensis</name>
    <dbReference type="NCBI Taxonomy" id="2070688"/>
    <lineage>
        <taxon>Bacteria</taxon>
        <taxon>Bacillati</taxon>
        <taxon>Actinomycetota</taxon>
        <taxon>Coriobacteriia</taxon>
        <taxon>Eggerthellales</taxon>
        <taxon>Eggerthellaceae</taxon>
        <taxon>Rubneribacter</taxon>
    </lineage>
</organism>
<dbReference type="PANTHER" id="PTHR13932:SF5">
    <property type="entry name" value="RADICAL S-ADENOSYL METHIONINE DOMAIN-CONTAINING PROTEIN 1, MITOCHONDRIAL"/>
    <property type="match status" value="1"/>
</dbReference>
<feature type="domain" description="Elp3/MiaA/NifB-like radical SAM core" evidence="2">
    <location>
        <begin position="14"/>
        <end position="229"/>
    </location>
</feature>
<dbReference type="GO" id="GO:0006779">
    <property type="term" value="P:porphyrin-containing compound biosynthetic process"/>
    <property type="evidence" value="ECO:0007669"/>
    <property type="project" value="TreeGrafter"/>
</dbReference>
<evidence type="ECO:0000313" key="3">
    <source>
        <dbReference type="EMBL" id="PNV65030.1"/>
    </source>
</evidence>
<dbReference type="InterPro" id="IPR006638">
    <property type="entry name" value="Elp3/MiaA/NifB-like_rSAM"/>
</dbReference>
<name>A0A2K2U4B3_9ACTN</name>
<comment type="caution">
    <text evidence="3">The sequence shown here is derived from an EMBL/GenBank/DDBJ whole genome shotgun (WGS) entry which is preliminary data.</text>
</comment>
<sequence>MASASAGKEASLKDATLFVNVPFCIEAPRYAHGRYLTGDGAAKRKYLEAVMREVASLGDVLEGKRVVAVRIGGGSPSVVSPDQLGELMRLIRAELPMAHGAEMALEAIPNTVGVPSLTGWGQGKPSRVELRVGAIHLRDLDELHPPYRVSDIQNAVLFLDKFGMNNVSVSLVYGLPGQTEASWRQTLRKALDLEPYEVAVSPVSPADGEGLAQERQRALYEVASALLGERGLVEYAVGRFARATGESAYVKALASGADAVGVGLGAVSCVDGMAWRNTDDFEVYCAGSDDPEQVVRDAAQLDDEARAVLVARRALCLSEGVEAERVSAAVGELSAWEAEGLVVCEDGRWRLTSEGRFAWQWRTWAL</sequence>
<keyword evidence="4" id="KW-1185">Reference proteome</keyword>
<reference evidence="3 4" key="1">
    <citation type="journal article" date="2018" name="Int. J. Syst. Evol. Microbiol.">
        <title>Rubneribacter badeniensis gen. nov., sp. nov. and Enteroscipio rubneri gen. nov., sp. nov., new members of the Eggerthellaceae isolated from human faeces.</title>
        <authorList>
            <person name="Danylec N."/>
            <person name="Gobl A."/>
            <person name="Stoll D.A."/>
            <person name="Hetzer B."/>
            <person name="Kulling S.E."/>
            <person name="Huch M."/>
        </authorList>
    </citation>
    <scope>NUCLEOTIDE SEQUENCE [LARGE SCALE GENOMIC DNA]</scope>
    <source>
        <strain evidence="3 4">ResAG-85</strain>
    </source>
</reference>